<dbReference type="Pfam" id="PF00892">
    <property type="entry name" value="EamA"/>
    <property type="match status" value="2"/>
</dbReference>
<feature type="transmembrane region" description="Helical" evidence="5">
    <location>
        <begin position="72"/>
        <end position="90"/>
    </location>
</feature>
<dbReference type="InterPro" id="IPR000620">
    <property type="entry name" value="EamA_dom"/>
</dbReference>
<dbReference type="RefSeq" id="WP_205100312.1">
    <property type="nucleotide sequence ID" value="NZ_CAJNAQ010000005.1"/>
</dbReference>
<dbReference type="Proteomes" id="UP000655759">
    <property type="component" value="Unassembled WGS sequence"/>
</dbReference>
<evidence type="ECO:0000256" key="2">
    <source>
        <dbReference type="ARBA" id="ARBA00022692"/>
    </source>
</evidence>
<keyword evidence="2 5" id="KW-0812">Transmembrane</keyword>
<dbReference type="EMBL" id="CAJNAQ010000005">
    <property type="protein sequence ID" value="CAE6500603.1"/>
    <property type="molecule type" value="Genomic_DNA"/>
</dbReference>
<organism evidence="7 8">
    <name type="scientific">Candidatus Nitrosotenuis uzonensis</name>
    <dbReference type="NCBI Taxonomy" id="1407055"/>
    <lineage>
        <taxon>Archaea</taxon>
        <taxon>Nitrososphaerota</taxon>
        <taxon>Candidatus Nitrosotenuis</taxon>
    </lineage>
</organism>
<comment type="caution">
    <text evidence="7">The sequence shown here is derived from an EMBL/GenBank/DDBJ whole genome shotgun (WGS) entry which is preliminary data.</text>
</comment>
<dbReference type="Gene3D" id="1.10.3730.20">
    <property type="match status" value="2"/>
</dbReference>
<evidence type="ECO:0000256" key="3">
    <source>
        <dbReference type="ARBA" id="ARBA00022989"/>
    </source>
</evidence>
<feature type="transmembrane region" description="Helical" evidence="5">
    <location>
        <begin position="12"/>
        <end position="34"/>
    </location>
</feature>
<dbReference type="PANTHER" id="PTHR32322:SF2">
    <property type="entry name" value="EAMA DOMAIN-CONTAINING PROTEIN"/>
    <property type="match status" value="1"/>
</dbReference>
<accession>A0A812F5W7</accession>
<evidence type="ECO:0000313" key="8">
    <source>
        <dbReference type="Proteomes" id="UP000655759"/>
    </source>
</evidence>
<dbReference type="GO" id="GO:0016020">
    <property type="term" value="C:membrane"/>
    <property type="evidence" value="ECO:0007669"/>
    <property type="project" value="UniProtKB-SubCell"/>
</dbReference>
<proteinExistence type="predicted"/>
<evidence type="ECO:0000259" key="6">
    <source>
        <dbReference type="Pfam" id="PF00892"/>
    </source>
</evidence>
<feature type="transmembrane region" description="Helical" evidence="5">
    <location>
        <begin position="126"/>
        <end position="145"/>
    </location>
</feature>
<dbReference type="InterPro" id="IPR037185">
    <property type="entry name" value="EmrE-like"/>
</dbReference>
<feature type="transmembrane region" description="Helical" evidence="5">
    <location>
        <begin position="271"/>
        <end position="289"/>
    </location>
</feature>
<comment type="subcellular location">
    <subcellularLocation>
        <location evidence="1">Membrane</location>
        <topology evidence="1">Multi-pass membrane protein</topology>
    </subcellularLocation>
</comment>
<feature type="transmembrane region" description="Helical" evidence="5">
    <location>
        <begin position="191"/>
        <end position="211"/>
    </location>
</feature>
<sequence>MLRTPLSSRNTGYVFAFISAALFGSISTLAKPSVESTDPLLLAAIVSAIASIAFTPLTIRRKSPISKIDMKLIIPIAVLGAIIAPSLYFVGLKTAAASDAAILSNSEIVFTVLIAIIAFKERLRPLGYASMAIVMIGVVLITTKFDITNLAIDATNPGTILIVLTMLCWAVDNNLSRIATRTVDVSRLVHLKSAIGAAAITGIVLALGIPLEVPQERLFHIILLGVVGFAAPMLLFYLALKSIGTVRTILVFSTSSIFGVIYAAAFLGEHLGTHQIIALCLMLAGLFLLKRSD</sequence>
<evidence type="ECO:0000313" key="7">
    <source>
        <dbReference type="EMBL" id="CAE6500603.1"/>
    </source>
</evidence>
<feature type="transmembrane region" description="Helical" evidence="5">
    <location>
        <begin position="246"/>
        <end position="265"/>
    </location>
</feature>
<dbReference type="InterPro" id="IPR050638">
    <property type="entry name" value="AA-Vitamin_Transporters"/>
</dbReference>
<name>A0A812F5W7_9ARCH</name>
<feature type="domain" description="EamA" evidence="6">
    <location>
        <begin position="11"/>
        <end position="142"/>
    </location>
</feature>
<evidence type="ECO:0000256" key="1">
    <source>
        <dbReference type="ARBA" id="ARBA00004141"/>
    </source>
</evidence>
<feature type="transmembrane region" description="Helical" evidence="5">
    <location>
        <begin position="151"/>
        <end position="171"/>
    </location>
</feature>
<feature type="transmembrane region" description="Helical" evidence="5">
    <location>
        <begin position="40"/>
        <end position="60"/>
    </location>
</feature>
<dbReference type="PANTHER" id="PTHR32322">
    <property type="entry name" value="INNER MEMBRANE TRANSPORTER"/>
    <property type="match status" value="1"/>
</dbReference>
<feature type="transmembrane region" description="Helical" evidence="5">
    <location>
        <begin position="102"/>
        <end position="119"/>
    </location>
</feature>
<evidence type="ECO:0000256" key="4">
    <source>
        <dbReference type="ARBA" id="ARBA00023136"/>
    </source>
</evidence>
<dbReference type="AlphaFoldDB" id="A0A812F5W7"/>
<dbReference type="SUPFAM" id="SSF103481">
    <property type="entry name" value="Multidrug resistance efflux transporter EmrE"/>
    <property type="match status" value="2"/>
</dbReference>
<keyword evidence="4 5" id="KW-0472">Membrane</keyword>
<feature type="domain" description="EamA" evidence="6">
    <location>
        <begin position="157"/>
        <end position="289"/>
    </location>
</feature>
<feature type="transmembrane region" description="Helical" evidence="5">
    <location>
        <begin position="217"/>
        <end position="239"/>
    </location>
</feature>
<evidence type="ECO:0000256" key="5">
    <source>
        <dbReference type="SAM" id="Phobius"/>
    </source>
</evidence>
<gene>
    <name evidence="7" type="ORF">NUZ5A_51033</name>
</gene>
<reference evidence="7" key="1">
    <citation type="submission" date="2021-02" db="EMBL/GenBank/DDBJ databases">
        <authorList>
            <person name="Han P."/>
        </authorList>
    </citation>
    <scope>NUCLEOTIDE SEQUENCE</scope>
    <source>
        <strain evidence="7">Candidatus Nitrosotenuis uzonensis 5A</strain>
    </source>
</reference>
<protein>
    <recommendedName>
        <fullName evidence="6">EamA domain-containing protein</fullName>
    </recommendedName>
</protein>
<keyword evidence="3 5" id="KW-1133">Transmembrane helix</keyword>